<dbReference type="Pfam" id="PF13287">
    <property type="entry name" value="Fn3_assoc"/>
    <property type="match status" value="1"/>
</dbReference>
<dbReference type="InterPro" id="IPR026876">
    <property type="entry name" value="Fn3_assoc_repeat"/>
</dbReference>
<reference evidence="3" key="1">
    <citation type="submission" date="2021-04" db="EMBL/GenBank/DDBJ databases">
        <title>Luteolibacter sp. 32A isolated from the skin of an Anderson's salamander (Ambystoma andersonii).</title>
        <authorList>
            <person name="Spergser J."/>
            <person name="Busse H.-J."/>
        </authorList>
    </citation>
    <scope>NUCLEOTIDE SEQUENCE</scope>
    <source>
        <strain evidence="3">32A</strain>
    </source>
</reference>
<dbReference type="InterPro" id="IPR001322">
    <property type="entry name" value="Lamin_tail_dom"/>
</dbReference>
<feature type="domain" description="LTD" evidence="2">
    <location>
        <begin position="314"/>
        <end position="441"/>
    </location>
</feature>
<organism evidence="3 4">
    <name type="scientific">Luteolibacter ambystomatis</name>
    <dbReference type="NCBI Taxonomy" id="2824561"/>
    <lineage>
        <taxon>Bacteria</taxon>
        <taxon>Pseudomonadati</taxon>
        <taxon>Verrucomicrobiota</taxon>
        <taxon>Verrucomicrobiia</taxon>
        <taxon>Verrucomicrobiales</taxon>
        <taxon>Verrucomicrobiaceae</taxon>
        <taxon>Luteolibacter</taxon>
    </lineage>
</organism>
<dbReference type="Pfam" id="PF00932">
    <property type="entry name" value="LTD"/>
    <property type="match status" value="2"/>
</dbReference>
<dbReference type="EMBL" id="CP073100">
    <property type="protein sequence ID" value="QUE52767.1"/>
    <property type="molecule type" value="Genomic_DNA"/>
</dbReference>
<proteinExistence type="predicted"/>
<feature type="signal peptide" evidence="1">
    <location>
        <begin position="1"/>
        <end position="24"/>
    </location>
</feature>
<dbReference type="SUPFAM" id="SSF74853">
    <property type="entry name" value="Lamin A/C globular tail domain"/>
    <property type="match status" value="1"/>
</dbReference>
<keyword evidence="1" id="KW-0732">Signal</keyword>
<dbReference type="Pfam" id="PF08757">
    <property type="entry name" value="CotH"/>
    <property type="match status" value="1"/>
</dbReference>
<evidence type="ECO:0000313" key="4">
    <source>
        <dbReference type="Proteomes" id="UP000676169"/>
    </source>
</evidence>
<dbReference type="InterPro" id="IPR036415">
    <property type="entry name" value="Lamin_tail_dom_sf"/>
</dbReference>
<dbReference type="InterPro" id="IPR014867">
    <property type="entry name" value="Spore_coat_CotH_CotH2/3/7"/>
</dbReference>
<feature type="chain" id="PRO_5038023408" evidence="1">
    <location>
        <begin position="25"/>
        <end position="1440"/>
    </location>
</feature>
<evidence type="ECO:0000256" key="1">
    <source>
        <dbReference type="SAM" id="SignalP"/>
    </source>
</evidence>
<dbReference type="InterPro" id="IPR059177">
    <property type="entry name" value="GH29D-like_dom"/>
</dbReference>
<evidence type="ECO:0000313" key="3">
    <source>
        <dbReference type="EMBL" id="QUE52767.1"/>
    </source>
</evidence>
<protein>
    <submittedName>
        <fullName evidence="3">Lamin tail domain-containing protein</fullName>
    </submittedName>
</protein>
<dbReference type="SUPFAM" id="SSF49899">
    <property type="entry name" value="Concanavalin A-like lectins/glucanases"/>
    <property type="match status" value="1"/>
</dbReference>
<name>A0A975PGY2_9BACT</name>
<dbReference type="Proteomes" id="UP000676169">
    <property type="component" value="Chromosome"/>
</dbReference>
<dbReference type="RefSeq" id="WP_211634060.1">
    <property type="nucleotide sequence ID" value="NZ_CP073100.1"/>
</dbReference>
<sequence>MNRHTIFRHLIVALLGISPLGAQTVNPADFGTISLHLKADDLTLANNAPVTTWGSLATATDNAPTYVASDARFNNKPVVRFDGADDFLFRAAANTKARTIFVVGTMESGSVSLATLISTGQDKLDIRRDGTAARYRGPGANADTNDFTTSGTVQVNQVAGGMVTYGSPHLLLQVASSQKTYGDFYLGNAGTSTSGATLTRYWNGSIAEVIVYDGVLTTDGINHVGWYLQNKYALPTTYPSPAPAATLTASVNGITSGKGVLSTSGTAVTLAWTMQNGTSVSIDNGALATTSATSGSVTVSPTVTTTYTLAAINSYGTTTIPVTVTIGGSTQPTTINEFLASNSGGYRDEDGDSSDWIEIYNPNPYAIDLNGYQLKDSNSTWIFPAGSIIEATGYRLVFPSSKNRNNPAGNLHTNFGLSANGEILTLLTPGGATATAFTPGFPAQRANVSMGLESGVQVFYANPTPLAPNDAPSSGLVADIAFSSARGFYTASFPLTLTCATPGATIRYTTDSTTPTLANGTTYSGPITISATTTLRAAAFLTGWLPTPAVTQTYLFLDDVLANQVYATGTAPSGWPTTTVNGQTFRYGWNTVLKAQYTNQQLLDGLKQIPSISIVTDQANLTNASTGIYVNADLKGDDWERQATAEYLPADGSTKFYVNAGLRIRGGASRGDSYVKHSLRLHFRGEYGDSSLVFPLHGTTGTDEFETLDLRTEQNYHWSLGSESGRTENTAVREVFCRDLQTALGQPTTRSRYLHLYLNGQYWGIYQTEERAQEDYGASYFGGDKDDYDVIQTSNHPNFTYELSSGTITAWQTLWNMARAHQANPTAANYFAILGRNPDGTRNPALPVYLDADNLISYMLLHYYTGDGDGPLSNFLGMNRANNWRGMRNRNTADGFRFFVHDAEHTLNAPSWVANRANTSAPNGSNRGNFTYSNPEWIHEDLSANPEYRIRMADLAQKFLFNGGPMTQATAQALFDARAAQINQAIIPDAARWGTNATNHTLAQWQNRLAAIRTSFFASRETTLISQLRTRGFFPSVNAPTFAQRGGQVAPNYQLVLSQGVQTGAIYYTTDGSDPRAIGGAIAGTLYASPGITLNGLVTVRARFLSDTGVWSALDEATFSALAVAAPGNLVVTKIHYRPTAANAAETTAGYTGSSDFEYVELMNISAASIDVRGVQVQNGITFNFASSTISTLQAGARMLVVGNTTAFPFRYGSGLPVAGQYGGSLSNSGETVRVANAADDTIASINYGIASPWPAAANGTGAAMVLKNPFANPNQGLGVNWRASYNPGGNPGLPDLQSYTAWRTATFAPADLSDPAKETIVWGDHADPDGDGLSNLAEFATGGSPLGGNSRYAPAQSVWTDPNTSQRYLTLTCRLNGDSTGIAVAAVAGSDLTAWPVSVSPIGSPVLQPDGGYLQTWRDPLPYGTAAGGKRFMRLVFSR</sequence>
<evidence type="ECO:0000259" key="2">
    <source>
        <dbReference type="PROSITE" id="PS51841"/>
    </source>
</evidence>
<gene>
    <name evidence="3" type="ORF">KBB96_07700</name>
</gene>
<keyword evidence="4" id="KW-1185">Reference proteome</keyword>
<dbReference type="Pfam" id="PF13290">
    <property type="entry name" value="CHB_HEX_C_1"/>
    <property type="match status" value="1"/>
</dbReference>
<dbReference type="KEGG" id="lamb:KBB96_07700"/>
<dbReference type="InterPro" id="IPR013320">
    <property type="entry name" value="ConA-like_dom_sf"/>
</dbReference>
<accession>A0A975PGY2</accession>
<dbReference type="PROSITE" id="PS51841">
    <property type="entry name" value="LTD"/>
    <property type="match status" value="1"/>
</dbReference>